<evidence type="ECO:0008006" key="4">
    <source>
        <dbReference type="Google" id="ProtNLM"/>
    </source>
</evidence>
<keyword evidence="1" id="KW-0472">Membrane</keyword>
<dbReference type="KEGG" id="rul:UC8_32140"/>
<feature type="transmembrane region" description="Helical" evidence="1">
    <location>
        <begin position="20"/>
        <end position="39"/>
    </location>
</feature>
<dbReference type="AlphaFoldDB" id="A0A5B9QV13"/>
<gene>
    <name evidence="2" type="ORF">UC8_32140</name>
</gene>
<evidence type="ECO:0000313" key="3">
    <source>
        <dbReference type="Proteomes" id="UP000325286"/>
    </source>
</evidence>
<evidence type="ECO:0000313" key="2">
    <source>
        <dbReference type="EMBL" id="QEG41195.1"/>
    </source>
</evidence>
<organism evidence="2 3">
    <name type="scientific">Roseimaritima ulvae</name>
    <dbReference type="NCBI Taxonomy" id="980254"/>
    <lineage>
        <taxon>Bacteria</taxon>
        <taxon>Pseudomonadati</taxon>
        <taxon>Planctomycetota</taxon>
        <taxon>Planctomycetia</taxon>
        <taxon>Pirellulales</taxon>
        <taxon>Pirellulaceae</taxon>
        <taxon>Roseimaritima</taxon>
    </lineage>
</organism>
<keyword evidence="1" id="KW-0812">Transmembrane</keyword>
<keyword evidence="3" id="KW-1185">Reference proteome</keyword>
<dbReference type="OrthoDB" id="9795644at2"/>
<name>A0A5B9QV13_9BACT</name>
<dbReference type="EMBL" id="CP042914">
    <property type="protein sequence ID" value="QEG41195.1"/>
    <property type="molecule type" value="Genomic_DNA"/>
</dbReference>
<dbReference type="Proteomes" id="UP000325286">
    <property type="component" value="Chromosome"/>
</dbReference>
<reference evidence="2 3" key="1">
    <citation type="submission" date="2019-08" db="EMBL/GenBank/DDBJ databases">
        <title>Deep-cultivation of Planctomycetes and their phenomic and genomic characterization uncovers novel biology.</title>
        <authorList>
            <person name="Wiegand S."/>
            <person name="Jogler M."/>
            <person name="Boedeker C."/>
            <person name="Pinto D."/>
            <person name="Vollmers J."/>
            <person name="Rivas-Marin E."/>
            <person name="Kohn T."/>
            <person name="Peeters S.H."/>
            <person name="Heuer A."/>
            <person name="Rast P."/>
            <person name="Oberbeckmann S."/>
            <person name="Bunk B."/>
            <person name="Jeske O."/>
            <person name="Meyerdierks A."/>
            <person name="Storesund J.E."/>
            <person name="Kallscheuer N."/>
            <person name="Luecker S."/>
            <person name="Lage O.M."/>
            <person name="Pohl T."/>
            <person name="Merkel B.J."/>
            <person name="Hornburger P."/>
            <person name="Mueller R.-W."/>
            <person name="Bruemmer F."/>
            <person name="Labrenz M."/>
            <person name="Spormann A.M."/>
            <person name="Op den Camp H."/>
            <person name="Overmann J."/>
            <person name="Amann R."/>
            <person name="Jetten M.S.M."/>
            <person name="Mascher T."/>
            <person name="Medema M.H."/>
            <person name="Devos D.P."/>
            <person name="Kaster A.-K."/>
            <person name="Ovreas L."/>
            <person name="Rohde M."/>
            <person name="Galperin M.Y."/>
            <person name="Jogler C."/>
        </authorList>
    </citation>
    <scope>NUCLEOTIDE SEQUENCE [LARGE SCALE GENOMIC DNA]</scope>
    <source>
        <strain evidence="2 3">UC8</strain>
    </source>
</reference>
<dbReference type="InterPro" id="IPR007436">
    <property type="entry name" value="DUF485"/>
</dbReference>
<protein>
    <recommendedName>
        <fullName evidence="4">Inner membrane protein YjcH</fullName>
    </recommendedName>
</protein>
<evidence type="ECO:0000256" key="1">
    <source>
        <dbReference type="SAM" id="Phobius"/>
    </source>
</evidence>
<accession>A0A5B9QV13</accession>
<dbReference type="Pfam" id="PF04341">
    <property type="entry name" value="DUF485"/>
    <property type="match status" value="1"/>
</dbReference>
<dbReference type="RefSeq" id="WP_068139289.1">
    <property type="nucleotide sequence ID" value="NZ_CP042914.1"/>
</dbReference>
<feature type="transmembrane region" description="Helical" evidence="1">
    <location>
        <begin position="51"/>
        <end position="71"/>
    </location>
</feature>
<sequence>MSDMENRQYNQRIGLRLFAIYLLLYVGFMLLCAFAPAVMERRPMGGLNLAILYGFGLIIAALVLAMLYGVMCRQDNDTDASVRNADGTAVGGKQE</sequence>
<proteinExistence type="predicted"/>
<keyword evidence="1" id="KW-1133">Transmembrane helix</keyword>